<dbReference type="EMBL" id="JADOTZ010000001">
    <property type="protein sequence ID" value="MBG6083563.1"/>
    <property type="molecule type" value="Genomic_DNA"/>
</dbReference>
<proteinExistence type="predicted"/>
<dbReference type="EC" id="2.3.1.51" evidence="5"/>
<reference evidence="5" key="1">
    <citation type="submission" date="2020-11" db="EMBL/GenBank/DDBJ databases">
        <title>Sequencing the genomes of 1000 actinobacteria strains.</title>
        <authorList>
            <person name="Klenk H.-P."/>
        </authorList>
    </citation>
    <scope>NUCLEOTIDE SEQUENCE</scope>
    <source>
        <strain evidence="5">DSM 26152</strain>
    </source>
</reference>
<dbReference type="SUPFAM" id="SSF69593">
    <property type="entry name" value="Glycerol-3-phosphate (1)-acyltransferase"/>
    <property type="match status" value="1"/>
</dbReference>
<gene>
    <name evidence="5" type="ORF">IW252_000330</name>
</gene>
<evidence type="ECO:0000256" key="3">
    <source>
        <dbReference type="SAM" id="MobiDB-lite"/>
    </source>
</evidence>
<keyword evidence="1 5" id="KW-0808">Transferase</keyword>
<dbReference type="PANTHER" id="PTHR10434:SF55">
    <property type="entry name" value="POSSIBLE ACYLTRANSFERASE"/>
    <property type="match status" value="1"/>
</dbReference>
<evidence type="ECO:0000259" key="4">
    <source>
        <dbReference type="SMART" id="SM00563"/>
    </source>
</evidence>
<dbReference type="SMART" id="SM00563">
    <property type="entry name" value="PlsC"/>
    <property type="match status" value="1"/>
</dbReference>
<name>A0A931D7S2_9MICC</name>
<dbReference type="GO" id="GO:0006654">
    <property type="term" value="P:phosphatidic acid biosynthetic process"/>
    <property type="evidence" value="ECO:0007669"/>
    <property type="project" value="TreeGrafter"/>
</dbReference>
<evidence type="ECO:0000313" key="6">
    <source>
        <dbReference type="Proteomes" id="UP000625033"/>
    </source>
</evidence>
<dbReference type="PANTHER" id="PTHR10434">
    <property type="entry name" value="1-ACYL-SN-GLYCEROL-3-PHOSPHATE ACYLTRANSFERASE"/>
    <property type="match status" value="1"/>
</dbReference>
<dbReference type="Proteomes" id="UP000625033">
    <property type="component" value="Unassembled WGS sequence"/>
</dbReference>
<accession>A0A931D7S2</accession>
<feature type="region of interest" description="Disordered" evidence="3">
    <location>
        <begin position="221"/>
        <end position="253"/>
    </location>
</feature>
<evidence type="ECO:0000256" key="1">
    <source>
        <dbReference type="ARBA" id="ARBA00022679"/>
    </source>
</evidence>
<dbReference type="AlphaFoldDB" id="A0A931D7S2"/>
<dbReference type="CDD" id="cd07989">
    <property type="entry name" value="LPLAT_AGPAT-like"/>
    <property type="match status" value="1"/>
</dbReference>
<keyword evidence="6" id="KW-1185">Reference proteome</keyword>
<feature type="domain" description="Phospholipid/glycerol acyltransferase" evidence="4">
    <location>
        <begin position="41"/>
        <end position="159"/>
    </location>
</feature>
<dbReference type="InterPro" id="IPR002123">
    <property type="entry name" value="Plipid/glycerol_acylTrfase"/>
</dbReference>
<evidence type="ECO:0000313" key="5">
    <source>
        <dbReference type="EMBL" id="MBG6083563.1"/>
    </source>
</evidence>
<protein>
    <submittedName>
        <fullName evidence="5">1-acyl-sn-glycerol-3-phosphate acyltransferase</fullName>
        <ecNumber evidence="5">2.3.1.51</ecNumber>
    </submittedName>
</protein>
<dbReference type="GO" id="GO:0005886">
    <property type="term" value="C:plasma membrane"/>
    <property type="evidence" value="ECO:0007669"/>
    <property type="project" value="TreeGrafter"/>
</dbReference>
<evidence type="ECO:0000256" key="2">
    <source>
        <dbReference type="ARBA" id="ARBA00023315"/>
    </source>
</evidence>
<keyword evidence="2 5" id="KW-0012">Acyltransferase</keyword>
<comment type="caution">
    <text evidence="5">The sequence shown here is derived from an EMBL/GenBank/DDBJ whole genome shotgun (WGS) entry which is preliminary data.</text>
</comment>
<sequence length="253" mass="27388">MSETLGSRITFGIVAGIARPLLNVLLSKRWEGFEHQPTGGYIACPNHLTEIDPLVVGHAVYGAGRLPRFLAKESLFKIPVVGMVLRKTRQIPVARSSKGANASLQAAQELISNDGVAIVYPEGTLTRDPDLWPMRGRTGAARLALQTGAPVVPVAHWGAQELLPRYAKKLHVFPRKRVVVRMGPPVDLEDLRGKPLTKTVLLEATDRIMRAVSAEMESLRGETAPAELWDPAAQGQKLTGRDFESGPSGAAPQ</sequence>
<dbReference type="Pfam" id="PF01553">
    <property type="entry name" value="Acyltransferase"/>
    <property type="match status" value="1"/>
</dbReference>
<dbReference type="GO" id="GO:0003841">
    <property type="term" value="F:1-acylglycerol-3-phosphate O-acyltransferase activity"/>
    <property type="evidence" value="ECO:0007669"/>
    <property type="project" value="UniProtKB-EC"/>
</dbReference>
<dbReference type="RefSeq" id="WP_196834983.1">
    <property type="nucleotide sequence ID" value="NZ_JADOTZ010000001.1"/>
</dbReference>
<organism evidence="5 6">
    <name type="scientific">Zhihengliuella flava</name>
    <dbReference type="NCBI Taxonomy" id="1285193"/>
    <lineage>
        <taxon>Bacteria</taxon>
        <taxon>Bacillati</taxon>
        <taxon>Actinomycetota</taxon>
        <taxon>Actinomycetes</taxon>
        <taxon>Micrococcales</taxon>
        <taxon>Micrococcaceae</taxon>
        <taxon>Zhihengliuella</taxon>
    </lineage>
</organism>